<feature type="region of interest" description="Disordered" evidence="1">
    <location>
        <begin position="29"/>
        <end position="68"/>
    </location>
</feature>
<organism evidence="2 3">
    <name type="scientific">Lithospermum erythrorhizon</name>
    <name type="common">Purple gromwell</name>
    <name type="synonym">Lithospermum officinale var. erythrorhizon</name>
    <dbReference type="NCBI Taxonomy" id="34254"/>
    <lineage>
        <taxon>Eukaryota</taxon>
        <taxon>Viridiplantae</taxon>
        <taxon>Streptophyta</taxon>
        <taxon>Embryophyta</taxon>
        <taxon>Tracheophyta</taxon>
        <taxon>Spermatophyta</taxon>
        <taxon>Magnoliopsida</taxon>
        <taxon>eudicotyledons</taxon>
        <taxon>Gunneridae</taxon>
        <taxon>Pentapetalae</taxon>
        <taxon>asterids</taxon>
        <taxon>lamiids</taxon>
        <taxon>Boraginales</taxon>
        <taxon>Boraginaceae</taxon>
        <taxon>Boraginoideae</taxon>
        <taxon>Lithospermeae</taxon>
        <taxon>Lithospermum</taxon>
    </lineage>
</organism>
<accession>A0AAV3R7J9</accession>
<evidence type="ECO:0000313" key="3">
    <source>
        <dbReference type="Proteomes" id="UP001454036"/>
    </source>
</evidence>
<feature type="compositionally biased region" description="Polar residues" evidence="1">
    <location>
        <begin position="35"/>
        <end position="68"/>
    </location>
</feature>
<keyword evidence="3" id="KW-1185">Reference proteome</keyword>
<sequence>MKTSIATIPDMKTSLVELTTLLRRLPSSTLSTLPHTENSSHPPFVPSSPTTQPFSLTQPKSSTNHSSLQVRPPRWELLSFDGTNHLEWIFQAERYF</sequence>
<dbReference type="Proteomes" id="UP001454036">
    <property type="component" value="Unassembled WGS sequence"/>
</dbReference>
<gene>
    <name evidence="2" type="ORF">LIER_40927</name>
</gene>
<dbReference type="AlphaFoldDB" id="A0AAV3R7J9"/>
<protein>
    <submittedName>
        <fullName evidence="2">Uncharacterized protein</fullName>
    </submittedName>
</protein>
<evidence type="ECO:0000256" key="1">
    <source>
        <dbReference type="SAM" id="MobiDB-lite"/>
    </source>
</evidence>
<reference evidence="2 3" key="1">
    <citation type="submission" date="2024-01" db="EMBL/GenBank/DDBJ databases">
        <title>The complete chloroplast genome sequence of Lithospermum erythrorhizon: insights into the phylogenetic relationship among Boraginaceae species and the maternal lineages of purple gromwells.</title>
        <authorList>
            <person name="Okada T."/>
            <person name="Watanabe K."/>
        </authorList>
    </citation>
    <scope>NUCLEOTIDE SEQUENCE [LARGE SCALE GENOMIC DNA]</scope>
</reference>
<name>A0AAV3R7J9_LITER</name>
<comment type="caution">
    <text evidence="2">The sequence shown here is derived from an EMBL/GenBank/DDBJ whole genome shotgun (WGS) entry which is preliminary data.</text>
</comment>
<proteinExistence type="predicted"/>
<evidence type="ECO:0000313" key="2">
    <source>
        <dbReference type="EMBL" id="GAA0170307.1"/>
    </source>
</evidence>
<dbReference type="EMBL" id="BAABME010024489">
    <property type="protein sequence ID" value="GAA0170307.1"/>
    <property type="molecule type" value="Genomic_DNA"/>
</dbReference>